<dbReference type="RefSeq" id="WP_344277772.1">
    <property type="nucleotide sequence ID" value="NZ_BAAAHV010000013.1"/>
</dbReference>
<evidence type="ECO:0000313" key="1">
    <source>
        <dbReference type="EMBL" id="MFD2479631.1"/>
    </source>
</evidence>
<gene>
    <name evidence="1" type="ORF">ACFSUT_05060</name>
</gene>
<name>A0ABW5HRM4_9PSEU</name>
<proteinExistence type="predicted"/>
<comment type="caution">
    <text evidence="1">The sequence shown here is derived from an EMBL/GenBank/DDBJ whole genome shotgun (WGS) entry which is preliminary data.</text>
</comment>
<evidence type="ECO:0000313" key="2">
    <source>
        <dbReference type="Proteomes" id="UP001597542"/>
    </source>
</evidence>
<dbReference type="Proteomes" id="UP001597542">
    <property type="component" value="Unassembled WGS sequence"/>
</dbReference>
<dbReference type="EMBL" id="JBHUKQ010000004">
    <property type="protein sequence ID" value="MFD2479631.1"/>
    <property type="molecule type" value="Genomic_DNA"/>
</dbReference>
<sequence>MRLHRRWTAASSGLGGYRYPDEAIAVLAASVNDQQIDAWCSSAC</sequence>
<protein>
    <submittedName>
        <fullName evidence="1">Uncharacterized protein</fullName>
    </submittedName>
</protein>
<accession>A0ABW5HRM4</accession>
<reference evidence="2" key="1">
    <citation type="journal article" date="2019" name="Int. J. Syst. Evol. Microbiol.">
        <title>The Global Catalogue of Microorganisms (GCM) 10K type strain sequencing project: providing services to taxonomists for standard genome sequencing and annotation.</title>
        <authorList>
            <consortium name="The Broad Institute Genomics Platform"/>
            <consortium name="The Broad Institute Genome Sequencing Center for Infectious Disease"/>
            <person name="Wu L."/>
            <person name="Ma J."/>
        </authorList>
    </citation>
    <scope>NUCLEOTIDE SEQUENCE [LARGE SCALE GENOMIC DNA]</scope>
    <source>
        <strain evidence="2">CGMCC 4.7638</strain>
    </source>
</reference>
<keyword evidence="2" id="KW-1185">Reference proteome</keyword>
<organism evidence="1 2">
    <name type="scientific">Amycolatopsis albidoflavus</name>
    <dbReference type="NCBI Taxonomy" id="102226"/>
    <lineage>
        <taxon>Bacteria</taxon>
        <taxon>Bacillati</taxon>
        <taxon>Actinomycetota</taxon>
        <taxon>Actinomycetes</taxon>
        <taxon>Pseudonocardiales</taxon>
        <taxon>Pseudonocardiaceae</taxon>
        <taxon>Amycolatopsis</taxon>
    </lineage>
</organism>